<gene>
    <name evidence="2" type="ORF">PECUL_23A040096</name>
</gene>
<proteinExistence type="predicted"/>
<accession>A0AAD1T647</accession>
<reference evidence="2" key="1">
    <citation type="submission" date="2022-03" db="EMBL/GenBank/DDBJ databases">
        <authorList>
            <person name="Alioto T."/>
            <person name="Alioto T."/>
            <person name="Gomez Garrido J."/>
        </authorList>
    </citation>
    <scope>NUCLEOTIDE SEQUENCE</scope>
</reference>
<organism evidence="2 3">
    <name type="scientific">Pelobates cultripes</name>
    <name type="common">Western spadefoot toad</name>
    <dbReference type="NCBI Taxonomy" id="61616"/>
    <lineage>
        <taxon>Eukaryota</taxon>
        <taxon>Metazoa</taxon>
        <taxon>Chordata</taxon>
        <taxon>Craniata</taxon>
        <taxon>Vertebrata</taxon>
        <taxon>Euteleostomi</taxon>
        <taxon>Amphibia</taxon>
        <taxon>Batrachia</taxon>
        <taxon>Anura</taxon>
        <taxon>Pelobatoidea</taxon>
        <taxon>Pelobatidae</taxon>
        <taxon>Pelobates</taxon>
    </lineage>
</organism>
<name>A0AAD1T647_PELCU</name>
<evidence type="ECO:0000256" key="1">
    <source>
        <dbReference type="SAM" id="MobiDB-lite"/>
    </source>
</evidence>
<feature type="compositionally biased region" description="Polar residues" evidence="1">
    <location>
        <begin position="60"/>
        <end position="70"/>
    </location>
</feature>
<evidence type="ECO:0000313" key="3">
    <source>
        <dbReference type="Proteomes" id="UP001295444"/>
    </source>
</evidence>
<evidence type="ECO:0000313" key="2">
    <source>
        <dbReference type="EMBL" id="CAH2319985.1"/>
    </source>
</evidence>
<dbReference type="Proteomes" id="UP001295444">
    <property type="component" value="Chromosome 10"/>
</dbReference>
<dbReference type="AlphaFoldDB" id="A0AAD1T647"/>
<protein>
    <submittedName>
        <fullName evidence="2">Uncharacterized protein</fullName>
    </submittedName>
</protein>
<feature type="region of interest" description="Disordered" evidence="1">
    <location>
        <begin position="46"/>
        <end position="72"/>
    </location>
</feature>
<keyword evidence="3" id="KW-1185">Reference proteome</keyword>
<sequence length="93" mass="10345">MHVSASSLTFRSLATCTLTNLEEIYAAFWSKLHIGMQTSRPAKHIASLSPQPGALRSRNDSSMAIASSPQGRLHRLKRRARLARCLDLQIKKT</sequence>
<dbReference type="EMBL" id="OW240921">
    <property type="protein sequence ID" value="CAH2319985.1"/>
    <property type="molecule type" value="Genomic_DNA"/>
</dbReference>